<dbReference type="Proteomes" id="UP000782241">
    <property type="component" value="Unassembled WGS sequence"/>
</dbReference>
<gene>
    <name evidence="2" type="ORF">KAF25_007739</name>
</gene>
<keyword evidence="3" id="KW-1185">Reference proteome</keyword>
<protein>
    <submittedName>
        <fullName evidence="2">Uncharacterized protein</fullName>
    </submittedName>
</protein>
<sequence length="520" mass="58477">MAAELKNIYYINFVPHDFMRDRDSQSEFEAFKENVELNCQFINAKANTSVKDKIISGELKNEPVAKAAYKARVVNHLLSTIPWMTETSASSESKRFDTDKSRFHQELVSAFTQGLNLPSSITSDVEGVLTEIKQTIIAANQSGNGANKLQFVIVLNVFSDMIGVWQSYTRAISFRPDDSLVTYIRNKNETTKVNLSIQYNHNNTQFDDRMFQAEAKESIQQIVAGAGRAEGLLVDKSSLVAPALASTTRLIDQQKIQESGTGRGNNDNDHGIGEQVTVMGLCEDAQCHNPKQGSGNLSAIPSQPEPTTQQLSSDAFHHGTEVYSPSQHKRQRTASDDGSDEESNTDTAVKHNPQDPVRGYISWLTELSCEFQESINMIRGLGGVLLETTKQLETDFLTRQGNHEQEIETLQAELRAIQQDEQDSIAVRNFLQPIIQRQGSDCAEEWRAALDRCNKSLKPIEERRRSVKDRILYKKKGYDMRTVTYETKIREIGEQIEASAPELAQCERIKRVIHIMKTLV</sequence>
<evidence type="ECO:0000313" key="3">
    <source>
        <dbReference type="Proteomes" id="UP000782241"/>
    </source>
</evidence>
<name>A0A9P7KSS0_9HYPO</name>
<feature type="region of interest" description="Disordered" evidence="1">
    <location>
        <begin position="287"/>
        <end position="355"/>
    </location>
</feature>
<proteinExistence type="predicted"/>
<feature type="compositionally biased region" description="Polar residues" evidence="1">
    <location>
        <begin position="289"/>
        <end position="313"/>
    </location>
</feature>
<accession>A0A9P7KSS0</accession>
<evidence type="ECO:0000256" key="1">
    <source>
        <dbReference type="SAM" id="MobiDB-lite"/>
    </source>
</evidence>
<organism evidence="2 3">
    <name type="scientific">Fusarium avenaceum</name>
    <dbReference type="NCBI Taxonomy" id="40199"/>
    <lineage>
        <taxon>Eukaryota</taxon>
        <taxon>Fungi</taxon>
        <taxon>Dikarya</taxon>
        <taxon>Ascomycota</taxon>
        <taxon>Pezizomycotina</taxon>
        <taxon>Sordariomycetes</taxon>
        <taxon>Hypocreomycetidae</taxon>
        <taxon>Hypocreales</taxon>
        <taxon>Nectriaceae</taxon>
        <taxon>Fusarium</taxon>
        <taxon>Fusarium tricinctum species complex</taxon>
    </lineage>
</organism>
<evidence type="ECO:0000313" key="2">
    <source>
        <dbReference type="EMBL" id="KAG5657706.1"/>
    </source>
</evidence>
<dbReference type="EMBL" id="JAGPUO010000016">
    <property type="protein sequence ID" value="KAG5657706.1"/>
    <property type="molecule type" value="Genomic_DNA"/>
</dbReference>
<comment type="caution">
    <text evidence="2">The sequence shown here is derived from an EMBL/GenBank/DDBJ whole genome shotgun (WGS) entry which is preliminary data.</text>
</comment>
<dbReference type="AlphaFoldDB" id="A0A9P7KSS0"/>
<reference evidence="2" key="1">
    <citation type="submission" date="2021-04" db="EMBL/GenBank/DDBJ databases">
        <title>Draft genome of Fusarium avenaceum strain F156N33, isolated from an atmospheric sample in Virginia.</title>
        <authorList>
            <person name="Yang S."/>
            <person name="Vinatzer B.A."/>
            <person name="Coleman J."/>
        </authorList>
    </citation>
    <scope>NUCLEOTIDE SEQUENCE</scope>
    <source>
        <strain evidence="2">F156N33</strain>
    </source>
</reference>